<proteinExistence type="inferred from homology"/>
<dbReference type="OrthoDB" id="637682at2759"/>
<dbReference type="AlphaFoldDB" id="A0A1J6JYM7"/>
<keyword evidence="2" id="KW-0805">Transcription regulation</keyword>
<dbReference type="SMART" id="SM00733">
    <property type="entry name" value="Mterf"/>
    <property type="match status" value="6"/>
</dbReference>
<dbReference type="InterPro" id="IPR038538">
    <property type="entry name" value="MTERF_sf"/>
</dbReference>
<dbReference type="PANTHER" id="PTHR13068:SF127">
    <property type="entry name" value="MITOCHONDRIAL TRANSCRIPTION TERMINATION FACTOR"/>
    <property type="match status" value="1"/>
</dbReference>
<accession>A0A1J6JYM7</accession>
<evidence type="ECO:0000313" key="4">
    <source>
        <dbReference type="EMBL" id="OIT21556.1"/>
    </source>
</evidence>
<dbReference type="Gene3D" id="1.25.70.10">
    <property type="entry name" value="Transcription termination factor 3, mitochondrial"/>
    <property type="match status" value="1"/>
</dbReference>
<dbReference type="GO" id="GO:0003676">
    <property type="term" value="F:nucleic acid binding"/>
    <property type="evidence" value="ECO:0007669"/>
    <property type="project" value="InterPro"/>
</dbReference>
<dbReference type="SMR" id="A0A1J6JYM7"/>
<dbReference type="Pfam" id="PF02536">
    <property type="entry name" value="mTERF"/>
    <property type="match status" value="1"/>
</dbReference>
<dbReference type="GeneID" id="109218765"/>
<evidence type="ECO:0000256" key="1">
    <source>
        <dbReference type="ARBA" id="ARBA00007692"/>
    </source>
</evidence>
<keyword evidence="2" id="KW-0804">Transcription</keyword>
<dbReference type="EMBL" id="MJEQ01004261">
    <property type="protein sequence ID" value="OIT21556.1"/>
    <property type="molecule type" value="Genomic_DNA"/>
</dbReference>
<dbReference type="GO" id="GO:0006353">
    <property type="term" value="P:DNA-templated transcription termination"/>
    <property type="evidence" value="ECO:0007669"/>
    <property type="project" value="UniProtKB-KW"/>
</dbReference>
<comment type="caution">
    <text evidence="4">The sequence shown here is derived from an EMBL/GenBank/DDBJ whole genome shotgun (WGS) entry which is preliminary data.</text>
</comment>
<dbReference type="KEGG" id="nau:109218765"/>
<name>A0A1J6JYM7_NICAT</name>
<reference evidence="4" key="1">
    <citation type="submission" date="2016-11" db="EMBL/GenBank/DDBJ databases">
        <title>The genome of Nicotiana attenuata.</title>
        <authorList>
            <person name="Xu S."/>
            <person name="Brockmoeller T."/>
            <person name="Gaquerel E."/>
            <person name="Navarro A."/>
            <person name="Kuhl H."/>
            <person name="Gase K."/>
            <person name="Ling Z."/>
            <person name="Zhou W."/>
            <person name="Kreitzer C."/>
            <person name="Stanke M."/>
            <person name="Tang H."/>
            <person name="Lyons E."/>
            <person name="Pandey P."/>
            <person name="Pandey S.P."/>
            <person name="Timmermann B."/>
            <person name="Baldwin I.T."/>
        </authorList>
    </citation>
    <scope>NUCLEOTIDE SEQUENCE [LARGE SCALE GENOMIC DNA]</scope>
    <source>
        <strain evidence="4">UT</strain>
    </source>
</reference>
<dbReference type="PANTHER" id="PTHR13068">
    <property type="entry name" value="CGI-12 PROTEIN-RELATED"/>
    <property type="match status" value="1"/>
</dbReference>
<protein>
    <submittedName>
        <fullName evidence="4">Transcription termination factor mterf15, mitochondrial</fullName>
    </submittedName>
</protein>
<gene>
    <name evidence="4" type="primary">MTERF15_1</name>
    <name evidence="4" type="ORF">A4A49_38163</name>
</gene>
<organism evidence="4 5">
    <name type="scientific">Nicotiana attenuata</name>
    <name type="common">Coyote tobacco</name>
    <dbReference type="NCBI Taxonomy" id="49451"/>
    <lineage>
        <taxon>Eukaryota</taxon>
        <taxon>Viridiplantae</taxon>
        <taxon>Streptophyta</taxon>
        <taxon>Embryophyta</taxon>
        <taxon>Tracheophyta</taxon>
        <taxon>Spermatophyta</taxon>
        <taxon>Magnoliopsida</taxon>
        <taxon>eudicotyledons</taxon>
        <taxon>Gunneridae</taxon>
        <taxon>Pentapetalae</taxon>
        <taxon>asterids</taxon>
        <taxon>lamiids</taxon>
        <taxon>Solanales</taxon>
        <taxon>Solanaceae</taxon>
        <taxon>Nicotianoideae</taxon>
        <taxon>Nicotianeae</taxon>
        <taxon>Nicotiana</taxon>
    </lineage>
</organism>
<dbReference type="OMA" id="MAIHAMC"/>
<keyword evidence="3" id="KW-0809">Transit peptide</keyword>
<evidence type="ECO:0000256" key="3">
    <source>
        <dbReference type="ARBA" id="ARBA00022946"/>
    </source>
</evidence>
<dbReference type="Proteomes" id="UP000187609">
    <property type="component" value="Unassembled WGS sequence"/>
</dbReference>
<dbReference type="InterPro" id="IPR003690">
    <property type="entry name" value="MTERF"/>
</dbReference>
<sequence>MLILGAFGAKILDEISNSAISLSIHKSIMFWLRQCRNNGITYLYSTAATSHNNLLAEILVNSLGFSNEKAISASAKVTLKPGNNKPQLVINFLQQLGLDKTHIKSLVSSNPRLLFSDVDKTLKPKIKVFQELGLSGSDLAKVIAKSGSFFFLSLDNSIRSNLDYFRKVLGSDDNVAKFIKREPRFLWGIDAPKLMPPNISLLQNLGFSSVDIQKLMLWNPRIFTQKAGRLKNIVDRVEKTFFLSRDCNMFIHGVYALVWLDESTVKKRLEIFRSFGWSDSEIFKLVQKLPLCLTRSEAKIRNTLNFLMKELGYESHYLASHPTFLTCSLEKRILPRHNVLKLLNEKEPTKCSKKLYTAVICSDSKFLERYVLPFKDEMPEVYDIYIKSRSQ</sequence>
<comment type="similarity">
    <text evidence="1">Belongs to the mTERF family.</text>
</comment>
<evidence type="ECO:0000256" key="2">
    <source>
        <dbReference type="ARBA" id="ARBA00022472"/>
    </source>
</evidence>
<keyword evidence="2" id="KW-0806">Transcription termination</keyword>
<dbReference type="FunFam" id="1.25.70.10:FF:000001">
    <property type="entry name" value="Mitochondrial transcription termination factor-like"/>
    <property type="match status" value="1"/>
</dbReference>
<keyword evidence="5" id="KW-1185">Reference proteome</keyword>
<evidence type="ECO:0000313" key="5">
    <source>
        <dbReference type="Proteomes" id="UP000187609"/>
    </source>
</evidence>
<dbReference type="Gramene" id="OIT21556">
    <property type="protein sequence ID" value="OIT21556"/>
    <property type="gene ID" value="A4A49_38163"/>
</dbReference>